<dbReference type="PROSITE" id="PS00501">
    <property type="entry name" value="SPASE_I_1"/>
    <property type="match status" value="1"/>
</dbReference>
<dbReference type="RefSeq" id="WP_122914382.1">
    <property type="nucleotide sequence ID" value="NZ_RHHT01000035.1"/>
</dbReference>
<keyword evidence="5 8" id="KW-0645">Protease</keyword>
<evidence type="ECO:0000256" key="2">
    <source>
        <dbReference type="ARBA" id="ARBA00004401"/>
    </source>
</evidence>
<dbReference type="InterPro" id="IPR019756">
    <property type="entry name" value="Pept_S26A_signal_pept_1_Ser-AS"/>
</dbReference>
<accession>A0A3M8CM77</accession>
<evidence type="ECO:0000256" key="5">
    <source>
        <dbReference type="ARBA" id="ARBA00022670"/>
    </source>
</evidence>
<evidence type="ECO:0000256" key="4">
    <source>
        <dbReference type="ARBA" id="ARBA00013208"/>
    </source>
</evidence>
<dbReference type="AlphaFoldDB" id="A0A3M8CM77"/>
<dbReference type="InterPro" id="IPR000223">
    <property type="entry name" value="Pept_S26A_signal_pept_1"/>
</dbReference>
<dbReference type="Gene3D" id="2.10.109.10">
    <property type="entry name" value="Umud Fragment, subunit A"/>
    <property type="match status" value="1"/>
</dbReference>
<evidence type="ECO:0000256" key="9">
    <source>
        <dbReference type="RuleBase" id="RU362042"/>
    </source>
</evidence>
<evidence type="ECO:0000256" key="6">
    <source>
        <dbReference type="ARBA" id="ARBA00022801"/>
    </source>
</evidence>
<comment type="catalytic activity">
    <reaction evidence="1 8">
        <text>Cleavage of hydrophobic, N-terminal signal or leader sequences from secreted and periplasmic proteins.</text>
        <dbReference type="EC" id="3.4.21.89"/>
    </reaction>
</comment>
<gene>
    <name evidence="11" type="primary">lepB</name>
    <name evidence="11" type="ORF">EDM58_17020</name>
</gene>
<evidence type="ECO:0000256" key="3">
    <source>
        <dbReference type="ARBA" id="ARBA00009370"/>
    </source>
</evidence>
<dbReference type="InterPro" id="IPR036286">
    <property type="entry name" value="LexA/Signal_pep-like_sf"/>
</dbReference>
<comment type="caution">
    <text evidence="11">The sequence shown here is derived from an EMBL/GenBank/DDBJ whole genome shotgun (WGS) entry which is preliminary data.</text>
</comment>
<dbReference type="PANTHER" id="PTHR43390">
    <property type="entry name" value="SIGNAL PEPTIDASE I"/>
    <property type="match status" value="1"/>
</dbReference>
<evidence type="ECO:0000256" key="1">
    <source>
        <dbReference type="ARBA" id="ARBA00000677"/>
    </source>
</evidence>
<dbReference type="Proteomes" id="UP000281915">
    <property type="component" value="Unassembled WGS sequence"/>
</dbReference>
<feature type="domain" description="Peptidase S26" evidence="10">
    <location>
        <begin position="6"/>
        <end position="178"/>
    </location>
</feature>
<dbReference type="InterPro" id="IPR019758">
    <property type="entry name" value="Pept_S26A_signal_pept_1_CS"/>
</dbReference>
<dbReference type="CDD" id="cd06530">
    <property type="entry name" value="S26_SPase_I"/>
    <property type="match status" value="1"/>
</dbReference>
<feature type="active site" evidence="7">
    <location>
        <position position="102"/>
    </location>
</feature>
<dbReference type="InterPro" id="IPR019757">
    <property type="entry name" value="Pept_S26A_signal_pept_1_Lys-AS"/>
</dbReference>
<evidence type="ECO:0000313" key="12">
    <source>
        <dbReference type="Proteomes" id="UP000281915"/>
    </source>
</evidence>
<dbReference type="NCBIfam" id="TIGR02227">
    <property type="entry name" value="sigpep_I_bact"/>
    <property type="match status" value="1"/>
</dbReference>
<comment type="subcellular location">
    <subcellularLocation>
        <location evidence="2">Cell membrane</location>
        <topology evidence="2">Single-pass type II membrane protein</topology>
    </subcellularLocation>
    <subcellularLocation>
        <location evidence="9">Membrane</location>
        <topology evidence="9">Single-pass type II membrane protein</topology>
    </subcellularLocation>
</comment>
<evidence type="ECO:0000313" key="11">
    <source>
        <dbReference type="EMBL" id="RNB76733.1"/>
    </source>
</evidence>
<comment type="similarity">
    <text evidence="3 9">Belongs to the peptidase S26 family.</text>
</comment>
<dbReference type="GO" id="GO:0009003">
    <property type="term" value="F:signal peptidase activity"/>
    <property type="evidence" value="ECO:0007669"/>
    <property type="project" value="UniProtKB-EC"/>
</dbReference>
<dbReference type="PROSITE" id="PS00760">
    <property type="entry name" value="SPASE_I_2"/>
    <property type="match status" value="1"/>
</dbReference>
<evidence type="ECO:0000256" key="8">
    <source>
        <dbReference type="RuleBase" id="RU003993"/>
    </source>
</evidence>
<dbReference type="GO" id="GO:0005886">
    <property type="term" value="C:plasma membrane"/>
    <property type="evidence" value="ECO:0007669"/>
    <property type="project" value="UniProtKB-SubCell"/>
</dbReference>
<dbReference type="Pfam" id="PF10502">
    <property type="entry name" value="Peptidase_S26"/>
    <property type="match status" value="1"/>
</dbReference>
<dbReference type="EC" id="3.4.21.89" evidence="4 8"/>
<dbReference type="GO" id="GO:0006465">
    <property type="term" value="P:signal peptide processing"/>
    <property type="evidence" value="ECO:0007669"/>
    <property type="project" value="InterPro"/>
</dbReference>
<evidence type="ECO:0000256" key="7">
    <source>
        <dbReference type="PIRSR" id="PIRSR600223-1"/>
    </source>
</evidence>
<keyword evidence="8" id="KW-1133">Transmembrane helix</keyword>
<protein>
    <recommendedName>
        <fullName evidence="4 8">Signal peptidase I</fullName>
        <ecNumber evidence="4 8">3.4.21.89</ecNumber>
    </recommendedName>
</protein>
<dbReference type="PRINTS" id="PR00727">
    <property type="entry name" value="LEADERPTASE"/>
</dbReference>
<feature type="active site" evidence="7">
    <location>
        <position position="35"/>
    </location>
</feature>
<dbReference type="PROSITE" id="PS00761">
    <property type="entry name" value="SPASE_I_3"/>
    <property type="match status" value="1"/>
</dbReference>
<reference evidence="11 12" key="1">
    <citation type="submission" date="2018-10" db="EMBL/GenBank/DDBJ databases">
        <title>Phylogenomics of Brevibacillus.</title>
        <authorList>
            <person name="Dunlap C."/>
        </authorList>
    </citation>
    <scope>NUCLEOTIDE SEQUENCE [LARGE SCALE GENOMIC DNA]</scope>
    <source>
        <strain evidence="11 12">JCM 15085</strain>
    </source>
</reference>
<evidence type="ECO:0000259" key="10">
    <source>
        <dbReference type="Pfam" id="PF10502"/>
    </source>
</evidence>
<feature type="transmembrane region" description="Helical" evidence="8">
    <location>
        <begin position="6"/>
        <end position="26"/>
    </location>
</feature>
<proteinExistence type="inferred from homology"/>
<dbReference type="GO" id="GO:0004252">
    <property type="term" value="F:serine-type endopeptidase activity"/>
    <property type="evidence" value="ECO:0007669"/>
    <property type="project" value="InterPro"/>
</dbReference>
<dbReference type="InterPro" id="IPR019533">
    <property type="entry name" value="Peptidase_S26"/>
</dbReference>
<name>A0A3M8CM77_9BACL</name>
<dbReference type="PANTHER" id="PTHR43390:SF1">
    <property type="entry name" value="CHLOROPLAST PROCESSING PEPTIDASE"/>
    <property type="match status" value="1"/>
</dbReference>
<sequence>MKEFFGWVRSICFAIVLALALGIFVFQPYKVDGHSMDPTLQDEQRVFVSKLSHTFSYLPDYGDIVVVDSRVKRNRTLLDDITGHPLVSMVLGQPEDKSMYIKRVIGKPGDVLEFKNNQVYRNGVPLEEPYIKEKMEYMSDQVVTVPEDHVFVMGDNRNDSTDSRELGAIPMNHIIGTMIKNPFSSQ</sequence>
<dbReference type="EMBL" id="RHHT01000035">
    <property type="protein sequence ID" value="RNB76733.1"/>
    <property type="molecule type" value="Genomic_DNA"/>
</dbReference>
<organism evidence="11 12">
    <name type="scientific">Brevibacillus panacihumi</name>
    <dbReference type="NCBI Taxonomy" id="497735"/>
    <lineage>
        <taxon>Bacteria</taxon>
        <taxon>Bacillati</taxon>
        <taxon>Bacillota</taxon>
        <taxon>Bacilli</taxon>
        <taxon>Bacillales</taxon>
        <taxon>Paenibacillaceae</taxon>
        <taxon>Brevibacillus</taxon>
    </lineage>
</organism>
<dbReference type="SUPFAM" id="SSF51306">
    <property type="entry name" value="LexA/Signal peptidase"/>
    <property type="match status" value="1"/>
</dbReference>
<keyword evidence="8" id="KW-0472">Membrane</keyword>
<keyword evidence="6 8" id="KW-0378">Hydrolase</keyword>
<keyword evidence="8" id="KW-0812">Transmembrane</keyword>